<accession>A0A444UR70</accession>
<dbReference type="UniPathway" id="UPA00094"/>
<reference evidence="5 6" key="1">
    <citation type="submission" date="2019-01" db="EMBL/GenBank/DDBJ databases">
        <title>Draft Genome and Complete Hox-Cluster Characterization of the Sterlet Sturgeon (Acipenser ruthenus).</title>
        <authorList>
            <person name="Wei Q."/>
        </authorList>
    </citation>
    <scope>NUCLEOTIDE SEQUENCE [LARGE SCALE GENOMIC DNA]</scope>
    <source>
        <strain evidence="5">WHYD16114868_AA</strain>
        <tissue evidence="5">Blood</tissue>
    </source>
</reference>
<evidence type="ECO:0000256" key="1">
    <source>
        <dbReference type="ARBA" id="ARBA00005194"/>
    </source>
</evidence>
<dbReference type="GO" id="GO:0004314">
    <property type="term" value="F:[acyl-carrier-protein] S-malonyltransferase activity"/>
    <property type="evidence" value="ECO:0007669"/>
    <property type="project" value="UniProtKB-EC"/>
</dbReference>
<gene>
    <name evidence="5" type="ORF">EOD39_21972</name>
</gene>
<keyword evidence="2" id="KW-0808">Transferase</keyword>
<evidence type="ECO:0000313" key="5">
    <source>
        <dbReference type="EMBL" id="RXM90663.1"/>
    </source>
</evidence>
<keyword evidence="6" id="KW-1185">Reference proteome</keyword>
<dbReference type="InterPro" id="IPR050444">
    <property type="entry name" value="Polyketide_Synthase"/>
</dbReference>
<dbReference type="InterPro" id="IPR014043">
    <property type="entry name" value="Acyl_transferase_dom"/>
</dbReference>
<dbReference type="InterPro" id="IPR016036">
    <property type="entry name" value="Malonyl_transacylase_ACP-bd"/>
</dbReference>
<dbReference type="Proteomes" id="UP000289886">
    <property type="component" value="Unassembled WGS sequence"/>
</dbReference>
<evidence type="ECO:0000256" key="3">
    <source>
        <dbReference type="ARBA" id="ARBA00048404"/>
    </source>
</evidence>
<dbReference type="SMART" id="SM00827">
    <property type="entry name" value="PKS_AT"/>
    <property type="match status" value="1"/>
</dbReference>
<name>A0A444UR70_ACIRT</name>
<comment type="pathway">
    <text evidence="1">Lipid metabolism; fatty acid biosynthesis.</text>
</comment>
<dbReference type="AlphaFoldDB" id="A0A444UR70"/>
<proteinExistence type="predicted"/>
<feature type="domain" description="Malonyl-CoA:ACP transacylase (MAT)" evidence="4">
    <location>
        <begin position="1"/>
        <end position="173"/>
    </location>
</feature>
<evidence type="ECO:0000259" key="4">
    <source>
        <dbReference type="SMART" id="SM00827"/>
    </source>
</evidence>
<dbReference type="Pfam" id="PF00698">
    <property type="entry name" value="Acyl_transf_1"/>
    <property type="match status" value="1"/>
</dbReference>
<evidence type="ECO:0000313" key="6">
    <source>
        <dbReference type="Proteomes" id="UP000289886"/>
    </source>
</evidence>
<comment type="catalytic activity">
    <reaction evidence="3">
        <text>holo-[ACP] + malonyl-CoA = malonyl-[ACP] + CoA</text>
        <dbReference type="Rhea" id="RHEA:41792"/>
        <dbReference type="Rhea" id="RHEA-COMP:9623"/>
        <dbReference type="Rhea" id="RHEA-COMP:9685"/>
        <dbReference type="ChEBI" id="CHEBI:57287"/>
        <dbReference type="ChEBI" id="CHEBI:57384"/>
        <dbReference type="ChEBI" id="CHEBI:64479"/>
        <dbReference type="ChEBI" id="CHEBI:78449"/>
        <dbReference type="EC" id="2.3.1.39"/>
    </reaction>
    <physiologicalReaction direction="left-to-right" evidence="3">
        <dbReference type="Rhea" id="RHEA:41793"/>
    </physiologicalReaction>
</comment>
<dbReference type="Gene3D" id="3.40.366.10">
    <property type="entry name" value="Malonyl-Coenzyme A Acyl Carrier Protein, domain 2"/>
    <property type="match status" value="1"/>
</dbReference>
<dbReference type="Gene3D" id="3.30.70.3290">
    <property type="match status" value="1"/>
</dbReference>
<dbReference type="SUPFAM" id="SSF55048">
    <property type="entry name" value="Probable ACP-binding domain of malonyl-CoA ACP transacylase"/>
    <property type="match status" value="1"/>
</dbReference>
<organism evidence="5 6">
    <name type="scientific">Acipenser ruthenus</name>
    <name type="common">Sterlet sturgeon</name>
    <dbReference type="NCBI Taxonomy" id="7906"/>
    <lineage>
        <taxon>Eukaryota</taxon>
        <taxon>Metazoa</taxon>
        <taxon>Chordata</taxon>
        <taxon>Craniata</taxon>
        <taxon>Vertebrata</taxon>
        <taxon>Euteleostomi</taxon>
        <taxon>Actinopterygii</taxon>
        <taxon>Chondrostei</taxon>
        <taxon>Acipenseriformes</taxon>
        <taxon>Acipenseridae</taxon>
        <taxon>Acipenser</taxon>
    </lineage>
</organism>
<dbReference type="InterPro" id="IPR001227">
    <property type="entry name" value="Ac_transferase_dom_sf"/>
</dbReference>
<evidence type="ECO:0000256" key="2">
    <source>
        <dbReference type="ARBA" id="ARBA00022679"/>
    </source>
</evidence>
<dbReference type="PANTHER" id="PTHR45681">
    <property type="entry name" value="POLYKETIDE SYNTHASE 44-RELATED"/>
    <property type="match status" value="1"/>
</dbReference>
<comment type="caution">
    <text evidence="5">The sequence shown here is derived from an EMBL/GenBank/DDBJ whole genome shotgun (WGS) entry which is preliminary data.</text>
</comment>
<dbReference type="GO" id="GO:0006633">
    <property type="term" value="P:fatty acid biosynthetic process"/>
    <property type="evidence" value="ECO:0007669"/>
    <property type="project" value="UniProtKB-UniPathway"/>
</dbReference>
<dbReference type="SUPFAM" id="SSF52151">
    <property type="entry name" value="FabD/lysophospholipase-like"/>
    <property type="match status" value="1"/>
</dbReference>
<dbReference type="InterPro" id="IPR016035">
    <property type="entry name" value="Acyl_Trfase/lysoPLipase"/>
</dbReference>
<dbReference type="PANTHER" id="PTHR45681:SF8">
    <property type="entry name" value="CARRIER DOMAIN-CONTAINING PROTEIN"/>
    <property type="match status" value="1"/>
</dbReference>
<sequence length="218" mass="24153">MLVVGNIPVSEVAQFLPAYSGKACIAAFNSPQSCTLSGESEAIDGLHQKLSTSFKNLFLHVLDVPAAYHSHMMEPILNPIQDKIGLLQEREMEVELFSTVTGHLATEGDFTTGQYWAKNIGEAVAFEQAVKTAAAGKKHVVFVEIGPRRALQRNIIETVGNGTPVFPSVQPDKDYETLLTVVSKVFKLGSEVDWEEFYKGYETLRIPCPRYQFDSIKK</sequence>
<dbReference type="EMBL" id="SCEB01015281">
    <property type="protein sequence ID" value="RXM90663.1"/>
    <property type="molecule type" value="Genomic_DNA"/>
</dbReference>
<protein>
    <submittedName>
        <fullName evidence="5">Conidial yellow pigment biosynthesis polyketide synthase</fullName>
    </submittedName>
</protein>